<dbReference type="EMBL" id="JAKWFO010000002">
    <property type="protein sequence ID" value="KAI9639004.1"/>
    <property type="molecule type" value="Genomic_DNA"/>
</dbReference>
<organism evidence="2 3">
    <name type="scientific">Dioszegia hungarica</name>
    <dbReference type="NCBI Taxonomy" id="4972"/>
    <lineage>
        <taxon>Eukaryota</taxon>
        <taxon>Fungi</taxon>
        <taxon>Dikarya</taxon>
        <taxon>Basidiomycota</taxon>
        <taxon>Agaricomycotina</taxon>
        <taxon>Tremellomycetes</taxon>
        <taxon>Tremellales</taxon>
        <taxon>Bulleribasidiaceae</taxon>
        <taxon>Dioszegia</taxon>
    </lineage>
</organism>
<gene>
    <name evidence="2" type="ORF">MKK02DRAFT_31268</name>
</gene>
<protein>
    <submittedName>
        <fullName evidence="2">Uncharacterized protein</fullName>
    </submittedName>
</protein>
<feature type="compositionally biased region" description="Polar residues" evidence="1">
    <location>
        <begin position="1"/>
        <end position="14"/>
    </location>
</feature>
<dbReference type="AlphaFoldDB" id="A0AA38HG47"/>
<feature type="region of interest" description="Disordered" evidence="1">
    <location>
        <begin position="55"/>
        <end position="80"/>
    </location>
</feature>
<dbReference type="RefSeq" id="XP_052948781.1">
    <property type="nucleotide sequence ID" value="XM_053088248.1"/>
</dbReference>
<dbReference type="GeneID" id="77727453"/>
<evidence type="ECO:0000313" key="2">
    <source>
        <dbReference type="EMBL" id="KAI9639004.1"/>
    </source>
</evidence>
<sequence length="318" mass="34135">MSDTILLPPSTSGAPSHRDTSPSKSYTLKTAKGVPIRQTHVSDWLIRMPAESCSAATQMKAARPSTSPSTSALSDPEETFGVQCKDTKATLLILLKTVDTDTLLGDHELSGDEGRCVTHAARVTHHKDETASIEPESVGRYKVSVVFVSRNKDPNAATEVGWHLSAPVHRTMRIPLDVQPLAFEWDGSHFQDVLASDRAAFLHSATFTSADGMSTTINVGKPNSGWVLQPIDAGYGVVLATKRSGTQGRIYTALIEDFGDQDRRAVNAEPQDDDEVASEDDRLADSALSWTEISFGAQSRAGSTVSLSGSEDEGDAFC</sequence>
<name>A0AA38HG47_9TREE</name>
<feature type="region of interest" description="Disordered" evidence="1">
    <location>
        <begin position="1"/>
        <end position="31"/>
    </location>
</feature>
<evidence type="ECO:0000313" key="3">
    <source>
        <dbReference type="Proteomes" id="UP001164286"/>
    </source>
</evidence>
<accession>A0AA38HG47</accession>
<keyword evidence="3" id="KW-1185">Reference proteome</keyword>
<evidence type="ECO:0000256" key="1">
    <source>
        <dbReference type="SAM" id="MobiDB-lite"/>
    </source>
</evidence>
<proteinExistence type="predicted"/>
<dbReference type="Proteomes" id="UP001164286">
    <property type="component" value="Unassembled WGS sequence"/>
</dbReference>
<reference evidence="2" key="1">
    <citation type="journal article" date="2022" name="G3 (Bethesda)">
        <title>High quality genome of the basidiomycete yeast Dioszegia hungarica PDD-24b-2 isolated from cloud water.</title>
        <authorList>
            <person name="Jarrige D."/>
            <person name="Haridas S."/>
            <person name="Bleykasten-Grosshans C."/>
            <person name="Joly M."/>
            <person name="Nadalig T."/>
            <person name="Sancelme M."/>
            <person name="Vuilleumier S."/>
            <person name="Grigoriev I.V."/>
            <person name="Amato P."/>
            <person name="Bringel F."/>
        </authorList>
    </citation>
    <scope>NUCLEOTIDE SEQUENCE</scope>
    <source>
        <strain evidence="2">PDD-24b-2</strain>
    </source>
</reference>
<comment type="caution">
    <text evidence="2">The sequence shown here is derived from an EMBL/GenBank/DDBJ whole genome shotgun (WGS) entry which is preliminary data.</text>
</comment>